<dbReference type="GO" id="GO:0003723">
    <property type="term" value="F:RNA binding"/>
    <property type="evidence" value="ECO:0007669"/>
    <property type="project" value="UniProtKB-UniRule"/>
</dbReference>
<evidence type="ECO:0000313" key="17">
    <source>
        <dbReference type="EMBL" id="SDV50238.1"/>
    </source>
</evidence>
<evidence type="ECO:0000256" key="14">
    <source>
        <dbReference type="PROSITE-ProRule" id="PRU01023"/>
    </source>
</evidence>
<dbReference type="InterPro" id="IPR035926">
    <property type="entry name" value="NusB-like_sf"/>
</dbReference>
<evidence type="ECO:0000256" key="4">
    <source>
        <dbReference type="ARBA" id="ARBA00012140"/>
    </source>
</evidence>
<dbReference type="Pfam" id="PF01029">
    <property type="entry name" value="NusB"/>
    <property type="match status" value="1"/>
</dbReference>
<dbReference type="NCBIfam" id="TIGR00563">
    <property type="entry name" value="rsmB"/>
    <property type="match status" value="1"/>
</dbReference>
<dbReference type="STRING" id="1770053.SAMN05216551_11118"/>
<evidence type="ECO:0000256" key="5">
    <source>
        <dbReference type="ARBA" id="ARBA00022490"/>
    </source>
</evidence>
<keyword evidence="9 14" id="KW-0949">S-adenosyl-L-methionine</keyword>
<evidence type="ECO:0000259" key="16">
    <source>
        <dbReference type="PROSITE" id="PS51686"/>
    </source>
</evidence>
<dbReference type="InterPro" id="IPR001678">
    <property type="entry name" value="MeTrfase_RsmB-F_NOP2_dom"/>
</dbReference>
<evidence type="ECO:0000256" key="8">
    <source>
        <dbReference type="ARBA" id="ARBA00022679"/>
    </source>
</evidence>
<dbReference type="Pfam" id="PF22458">
    <property type="entry name" value="RsmF-B_ferredox"/>
    <property type="match status" value="1"/>
</dbReference>
<dbReference type="PROSITE" id="PS01153">
    <property type="entry name" value="NOL1_NOP2_SUN"/>
    <property type="match status" value="1"/>
</dbReference>
<dbReference type="InterPro" id="IPR004573">
    <property type="entry name" value="rRNA_ssu_MeTfrase_B"/>
</dbReference>
<feature type="binding site" evidence="14">
    <location>
        <position position="412"/>
    </location>
    <ligand>
        <name>S-adenosyl-L-methionine</name>
        <dbReference type="ChEBI" id="CHEBI:59789"/>
    </ligand>
</feature>
<gene>
    <name evidence="17" type="ORF">SAMN05216551_11118</name>
</gene>
<protein>
    <recommendedName>
        <fullName evidence="4">16S rRNA (cytosine(967)-C(5))-methyltransferase</fullName>
        <ecNumber evidence="4">2.1.1.176</ecNumber>
    </recommendedName>
    <alternativeName>
        <fullName evidence="11">16S rRNA m5C967 methyltransferase</fullName>
    </alternativeName>
    <alternativeName>
        <fullName evidence="12">rRNA (cytosine-C(5)-)-methyltransferase RsmB</fullName>
    </alternativeName>
</protein>
<evidence type="ECO:0000256" key="10">
    <source>
        <dbReference type="ARBA" id="ARBA00022884"/>
    </source>
</evidence>
<proteinExistence type="inferred from homology"/>
<feature type="binding site" evidence="14">
    <location>
        <position position="393"/>
    </location>
    <ligand>
        <name>S-adenosyl-L-methionine</name>
        <dbReference type="ChEBI" id="CHEBI:59789"/>
    </ligand>
</feature>
<dbReference type="Gene3D" id="3.30.70.1170">
    <property type="entry name" value="Sun protein, domain 3"/>
    <property type="match status" value="1"/>
</dbReference>
<evidence type="ECO:0000256" key="9">
    <source>
        <dbReference type="ARBA" id="ARBA00022691"/>
    </source>
</evidence>
<evidence type="ECO:0000256" key="11">
    <source>
        <dbReference type="ARBA" id="ARBA00030399"/>
    </source>
</evidence>
<dbReference type="GO" id="GO:0006355">
    <property type="term" value="P:regulation of DNA-templated transcription"/>
    <property type="evidence" value="ECO:0007669"/>
    <property type="project" value="InterPro"/>
</dbReference>
<dbReference type="InterPro" id="IPR018314">
    <property type="entry name" value="RsmB/NOL1/NOP2-like_CS"/>
</dbReference>
<keyword evidence="18" id="KW-1185">Reference proteome</keyword>
<feature type="binding site" evidence="14">
    <location>
        <begin position="345"/>
        <end position="351"/>
    </location>
    <ligand>
        <name>S-adenosyl-L-methionine</name>
        <dbReference type="ChEBI" id="CHEBI:59789"/>
    </ligand>
</feature>
<dbReference type="SUPFAM" id="SSF53335">
    <property type="entry name" value="S-adenosyl-L-methionine-dependent methyltransferases"/>
    <property type="match status" value="1"/>
</dbReference>
<dbReference type="EMBL" id="FNLO01000011">
    <property type="protein sequence ID" value="SDV50238.1"/>
    <property type="molecule type" value="Genomic_DNA"/>
</dbReference>
<keyword evidence="10 14" id="KW-0694">RNA-binding</keyword>
<dbReference type="CDD" id="cd02440">
    <property type="entry name" value="AdoMet_MTases"/>
    <property type="match status" value="1"/>
</dbReference>
<dbReference type="GO" id="GO:0008649">
    <property type="term" value="F:rRNA methyltransferase activity"/>
    <property type="evidence" value="ECO:0007669"/>
    <property type="project" value="InterPro"/>
</dbReference>
<feature type="compositionally biased region" description="Low complexity" evidence="15">
    <location>
        <begin position="56"/>
        <end position="76"/>
    </location>
</feature>
<dbReference type="Gene3D" id="1.10.940.10">
    <property type="entry name" value="NusB-like"/>
    <property type="match status" value="1"/>
</dbReference>
<evidence type="ECO:0000256" key="7">
    <source>
        <dbReference type="ARBA" id="ARBA00022603"/>
    </source>
</evidence>
<comment type="function">
    <text evidence="1">Specifically methylates the cytosine at position 967 (m5C967) of 16S rRNA.</text>
</comment>
<organism evidence="17 18">
    <name type="scientific">Chitinasiproducens palmae</name>
    <dbReference type="NCBI Taxonomy" id="1770053"/>
    <lineage>
        <taxon>Bacteria</taxon>
        <taxon>Pseudomonadati</taxon>
        <taxon>Pseudomonadota</taxon>
        <taxon>Betaproteobacteria</taxon>
        <taxon>Burkholderiales</taxon>
        <taxon>Burkholderiaceae</taxon>
        <taxon>Chitinasiproducens</taxon>
    </lineage>
</organism>
<feature type="compositionally biased region" description="Polar residues" evidence="15">
    <location>
        <begin position="41"/>
        <end position="51"/>
    </location>
</feature>
<comment type="similarity">
    <text evidence="3 14">Belongs to the class I-like SAM-binding methyltransferase superfamily. RsmB/NOP family.</text>
</comment>
<dbReference type="Gene3D" id="3.40.50.150">
    <property type="entry name" value="Vaccinia Virus protein VP39"/>
    <property type="match status" value="1"/>
</dbReference>
<sequence>MSSGPADSPSRRRPSSSGPRGARSAPGKRTGARSDADAASTPKSAAHSSPDSWAEARPNARPNARSSARPNANARSTTNARPHASTRSRADAVLPADSLAFALAAAARIVQRVREGASLQDAIGAVAQAGPARGAVQDLAFRAMRRMGCAEFMLNRKVQRPPAPAVSALLICALSLLSEEPPPYAPFTIVDQAVEAAGANADTAFARGLVNAVLRNVLRERDSLLGEAARDPVAHWNHPLWWQERLQQAWPAQWQAILETNNQRPPMTLRVNRRQTSVADYLDRLRSAGLDAEVIGEDGLVLAQPVGVDRLPDFASGAVSVQDYGAQKAARLLDVAEGMRVLDACAAPGGKTGHLLELASIELLALEQQPQRAARIGETLSRLGLAAEVRVGDAAHPEQWWDGRPFDRILADVPCSASGIVRRHPDIRWLRRPGDIAALVETQRRILAALWSTLAVGGELLYVTCSIFPQEGEAQAAWFEQAQKDAVRLSAPGQGLPDPVVAGRVVRQDGFFYARFRKTAA</sequence>
<evidence type="ECO:0000256" key="1">
    <source>
        <dbReference type="ARBA" id="ARBA00002724"/>
    </source>
</evidence>
<dbReference type="InterPro" id="IPR049560">
    <property type="entry name" value="MeTrfase_RsmB-F_NOP2_cat"/>
</dbReference>
<dbReference type="PRINTS" id="PR02008">
    <property type="entry name" value="RCMTFAMILY"/>
</dbReference>
<dbReference type="AlphaFoldDB" id="A0A1H2PT33"/>
<comment type="subcellular location">
    <subcellularLocation>
        <location evidence="2">Cytoplasm</location>
    </subcellularLocation>
</comment>
<evidence type="ECO:0000313" key="18">
    <source>
        <dbReference type="Proteomes" id="UP000243719"/>
    </source>
</evidence>
<evidence type="ECO:0000256" key="12">
    <source>
        <dbReference type="ARBA" id="ARBA00031088"/>
    </source>
</evidence>
<feature type="binding site" evidence="14">
    <location>
        <position position="367"/>
    </location>
    <ligand>
        <name>S-adenosyl-L-methionine</name>
        <dbReference type="ChEBI" id="CHEBI:59789"/>
    </ligand>
</feature>
<feature type="compositionally biased region" description="Low complexity" evidence="15">
    <location>
        <begin position="15"/>
        <end position="27"/>
    </location>
</feature>
<evidence type="ECO:0000256" key="15">
    <source>
        <dbReference type="SAM" id="MobiDB-lite"/>
    </source>
</evidence>
<evidence type="ECO:0000256" key="13">
    <source>
        <dbReference type="ARBA" id="ARBA00047283"/>
    </source>
</evidence>
<evidence type="ECO:0000256" key="6">
    <source>
        <dbReference type="ARBA" id="ARBA00022552"/>
    </source>
</evidence>
<dbReference type="PANTHER" id="PTHR22807:SF61">
    <property type="entry name" value="NOL1_NOP2_SUN FAMILY PROTEIN _ ANTITERMINATION NUSB DOMAIN-CONTAINING PROTEIN"/>
    <property type="match status" value="1"/>
</dbReference>
<dbReference type="PROSITE" id="PS51686">
    <property type="entry name" value="SAM_MT_RSMB_NOP"/>
    <property type="match status" value="1"/>
</dbReference>
<feature type="active site" description="Nucleophile" evidence="14">
    <location>
        <position position="465"/>
    </location>
</feature>
<dbReference type="Pfam" id="PF01189">
    <property type="entry name" value="Methyltr_RsmB-F"/>
    <property type="match status" value="1"/>
</dbReference>
<dbReference type="InterPro" id="IPR023267">
    <property type="entry name" value="RCMT"/>
</dbReference>
<dbReference type="InterPro" id="IPR006027">
    <property type="entry name" value="NusB_RsmB_TIM44"/>
</dbReference>
<dbReference type="InterPro" id="IPR054728">
    <property type="entry name" value="RsmB-like_ferredoxin"/>
</dbReference>
<feature type="region of interest" description="Disordered" evidence="15">
    <location>
        <begin position="1"/>
        <end position="90"/>
    </location>
</feature>
<name>A0A1H2PT33_9BURK</name>
<keyword evidence="8 14" id="KW-0808">Transferase</keyword>
<dbReference type="InterPro" id="IPR029063">
    <property type="entry name" value="SAM-dependent_MTases_sf"/>
</dbReference>
<dbReference type="PANTHER" id="PTHR22807">
    <property type="entry name" value="NOP2 YEAST -RELATED NOL1/NOP2/FMU SUN DOMAIN-CONTAINING"/>
    <property type="match status" value="1"/>
</dbReference>
<evidence type="ECO:0000256" key="2">
    <source>
        <dbReference type="ARBA" id="ARBA00004496"/>
    </source>
</evidence>
<dbReference type="Gene3D" id="1.10.287.730">
    <property type="entry name" value="Helix hairpin bin"/>
    <property type="match status" value="1"/>
</dbReference>
<dbReference type="EC" id="2.1.1.176" evidence="4"/>
<dbReference type="GO" id="GO:0005737">
    <property type="term" value="C:cytoplasm"/>
    <property type="evidence" value="ECO:0007669"/>
    <property type="project" value="UniProtKB-SubCell"/>
</dbReference>
<comment type="catalytic activity">
    <reaction evidence="13">
        <text>cytidine(967) in 16S rRNA + S-adenosyl-L-methionine = 5-methylcytidine(967) in 16S rRNA + S-adenosyl-L-homocysteine + H(+)</text>
        <dbReference type="Rhea" id="RHEA:42748"/>
        <dbReference type="Rhea" id="RHEA-COMP:10219"/>
        <dbReference type="Rhea" id="RHEA-COMP:10220"/>
        <dbReference type="ChEBI" id="CHEBI:15378"/>
        <dbReference type="ChEBI" id="CHEBI:57856"/>
        <dbReference type="ChEBI" id="CHEBI:59789"/>
        <dbReference type="ChEBI" id="CHEBI:74483"/>
        <dbReference type="ChEBI" id="CHEBI:82748"/>
        <dbReference type="EC" id="2.1.1.176"/>
    </reaction>
</comment>
<dbReference type="OrthoDB" id="9810297at2"/>
<dbReference type="Proteomes" id="UP000243719">
    <property type="component" value="Unassembled WGS sequence"/>
</dbReference>
<dbReference type="NCBIfam" id="NF008149">
    <property type="entry name" value="PRK10901.1"/>
    <property type="match status" value="1"/>
</dbReference>
<keyword evidence="6" id="KW-0698">rRNA processing</keyword>
<accession>A0A1H2PT33</accession>
<reference evidence="18" key="1">
    <citation type="submission" date="2016-09" db="EMBL/GenBank/DDBJ databases">
        <authorList>
            <person name="Varghese N."/>
            <person name="Submissions S."/>
        </authorList>
    </citation>
    <scope>NUCLEOTIDE SEQUENCE [LARGE SCALE GENOMIC DNA]</scope>
    <source>
        <strain evidence="18">JS23</strain>
    </source>
</reference>
<feature type="domain" description="SAM-dependent MTase RsmB/NOP-type" evidence="16">
    <location>
        <begin position="257"/>
        <end position="519"/>
    </location>
</feature>
<dbReference type="SUPFAM" id="SSF48013">
    <property type="entry name" value="NusB-like"/>
    <property type="match status" value="1"/>
</dbReference>
<keyword evidence="7 14" id="KW-0489">Methyltransferase</keyword>
<dbReference type="RefSeq" id="WP_091911022.1">
    <property type="nucleotide sequence ID" value="NZ_FNLO01000011.1"/>
</dbReference>
<evidence type="ECO:0000256" key="3">
    <source>
        <dbReference type="ARBA" id="ARBA00007494"/>
    </source>
</evidence>
<keyword evidence="5" id="KW-0963">Cytoplasm</keyword>